<keyword evidence="5" id="KW-0482">Metalloprotease</keyword>
<dbReference type="GO" id="GO:0008237">
    <property type="term" value="F:metallopeptidase activity"/>
    <property type="evidence" value="ECO:0007669"/>
    <property type="project" value="UniProtKB-KW"/>
</dbReference>
<dbReference type="InterPro" id="IPR050626">
    <property type="entry name" value="Peptidase_M16"/>
</dbReference>
<reference evidence="9" key="1">
    <citation type="journal article" date="2020" name="MBio">
        <title>Horizontal gene transfer to a defensive symbiont with a reduced genome amongst a multipartite beetle microbiome.</title>
        <authorList>
            <person name="Waterworth S.C."/>
            <person name="Florez L.V."/>
            <person name="Rees E.R."/>
            <person name="Hertweck C."/>
            <person name="Kaltenpoth M."/>
            <person name="Kwan J.C."/>
        </authorList>
    </citation>
    <scope>NUCLEOTIDE SEQUENCE [LARGE SCALE GENOMIC DNA]</scope>
</reference>
<dbReference type="InterPro" id="IPR011765">
    <property type="entry name" value="Pept_M16_N"/>
</dbReference>
<comment type="caution">
    <text evidence="8">The sequence shown here is derived from an EMBL/GenBank/DDBJ whole genome shotgun (WGS) entry which is preliminary data.</text>
</comment>
<dbReference type="EMBL" id="WNDP01000043">
    <property type="protein sequence ID" value="KAF1025266.1"/>
    <property type="molecule type" value="Genomic_DNA"/>
</dbReference>
<gene>
    <name evidence="8" type="ORF">GAK29_02055</name>
</gene>
<proteinExistence type="inferred from homology"/>
<dbReference type="Pfam" id="PF00675">
    <property type="entry name" value="Peptidase_M16"/>
    <property type="match status" value="1"/>
</dbReference>
<dbReference type="Pfam" id="PF05193">
    <property type="entry name" value="Peptidase_M16_C"/>
    <property type="match status" value="2"/>
</dbReference>
<keyword evidence="2 8" id="KW-0645">Protease</keyword>
<dbReference type="GO" id="GO:0046872">
    <property type="term" value="F:metal ion binding"/>
    <property type="evidence" value="ECO:0007669"/>
    <property type="project" value="InterPro"/>
</dbReference>
<feature type="domain" description="Peptidase M16 C-terminal" evidence="7">
    <location>
        <begin position="189"/>
        <end position="364"/>
    </location>
</feature>
<comment type="similarity">
    <text evidence="1">Belongs to the peptidase M16 family.</text>
</comment>
<evidence type="ECO:0000313" key="9">
    <source>
        <dbReference type="Proteomes" id="UP000490535"/>
    </source>
</evidence>
<evidence type="ECO:0000256" key="4">
    <source>
        <dbReference type="ARBA" id="ARBA00022833"/>
    </source>
</evidence>
<dbReference type="InterPro" id="IPR011249">
    <property type="entry name" value="Metalloenz_LuxS/M16"/>
</dbReference>
<dbReference type="PANTHER" id="PTHR43690">
    <property type="entry name" value="NARDILYSIN"/>
    <property type="match status" value="1"/>
</dbReference>
<sequence length="899" mass="103892">MKIEQTLALYPSENEKFDIPHHLFTLENGLKVLVVEDHSAPLVNISVLYNVGSKDEPAGFKGFAHLFEHLMFCGTVGHPGSYLSNLLKAGAIHLNGYTARDKTYYYETVPVSSLDYALFAESNRMGYFEESLNQNMLDQQIGIVLNEKEEYSNYPMDGLYEYLYKAIFPVNHPYLHPIIGYKEDIELANLDKAKLWFKKYYHPRNAILTLAGDIDLETAKEKVERYFGKIDSGQPPEHPPIAVPYMHGEVKGTYYGKFGEPSIYFIWQLPAEHDENTVIISALSSLLAGKKTSYLNRILVDEKKLVKEITIDIDAGKLCSQLYLNIKPNQGVKLQEIEHQIKLLLKDFLKKEITESNLQRIKKKQRTEFIASYEHVTYRASILHNSLFIYGSSHAYKDKFNLIDKLDVEKAHLSFSNFLTEKVGIFYVLPSTATSKMIKEKSRNIPKIDSYPLIKTPQITHRKLKNGLELVLIEKSQSLDINLKVDYAFGSLIDSKEYCGRLNFINYLKELADQDDLNTIIFNQDFEELGASYGINSSLNWSDAYLYVPQLDFEKALSLFYKFLFKTKFTEEKFEQEKQKLLFELSQPFATSAEFESYIENALIYPQDHPLAIPDSGKGTYKTIQQLSFNEILKFHQQNHLTKIKRLIVVGAQLEEKVLPLLDQYFGHLPYYDYQPLDLPVVPLYEKSKVYLIQDETLSQDNISLSTMMSTNLDGLDPAYEVLKECFSHSFNGRINLNLREDKSWTYGVRGTGKNIPNATNYGLSLKVEQSHTIDAIKEILSEFYKLLTTEPLAEQEQLNAIRTLNLQLIPRIQTSTAIAQHILWLARKEFPDHWIEEQQQKFLSQNVKQIQEYIYKHLNKKQWVWIIRGDVLKLKSQIEALGIGDIEVLEIHRENYYV</sequence>
<evidence type="ECO:0000259" key="7">
    <source>
        <dbReference type="Pfam" id="PF05193"/>
    </source>
</evidence>
<name>A0A833PGP7_ACIBZ</name>
<organism evidence="8 9">
    <name type="scientific">Acinetobacter bereziniae</name>
    <name type="common">Acinetobacter genomosp. 10</name>
    <dbReference type="NCBI Taxonomy" id="106648"/>
    <lineage>
        <taxon>Bacteria</taxon>
        <taxon>Pseudomonadati</taxon>
        <taxon>Pseudomonadota</taxon>
        <taxon>Gammaproteobacteria</taxon>
        <taxon>Moraxellales</taxon>
        <taxon>Moraxellaceae</taxon>
        <taxon>Acinetobacter</taxon>
    </lineage>
</organism>
<keyword evidence="4" id="KW-0862">Zinc</keyword>
<accession>A0A833PGP7</accession>
<evidence type="ECO:0000259" key="6">
    <source>
        <dbReference type="Pfam" id="PF00675"/>
    </source>
</evidence>
<dbReference type="GO" id="GO:0006508">
    <property type="term" value="P:proteolysis"/>
    <property type="evidence" value="ECO:0007669"/>
    <property type="project" value="UniProtKB-KW"/>
</dbReference>
<protein>
    <submittedName>
        <fullName evidence="8">Putative zinc protease</fullName>
    </submittedName>
</protein>
<dbReference type="PANTHER" id="PTHR43690:SF17">
    <property type="entry name" value="PROTEIN YHJJ"/>
    <property type="match status" value="1"/>
</dbReference>
<evidence type="ECO:0000256" key="3">
    <source>
        <dbReference type="ARBA" id="ARBA00022801"/>
    </source>
</evidence>
<evidence type="ECO:0000256" key="5">
    <source>
        <dbReference type="ARBA" id="ARBA00023049"/>
    </source>
</evidence>
<feature type="domain" description="Peptidase M16 N-terminal" evidence="6">
    <location>
        <begin position="31"/>
        <end position="169"/>
    </location>
</feature>
<dbReference type="SUPFAM" id="SSF63411">
    <property type="entry name" value="LuxS/MPP-like metallohydrolase"/>
    <property type="match status" value="4"/>
</dbReference>
<feature type="domain" description="Peptidase M16 C-terminal" evidence="7">
    <location>
        <begin position="627"/>
        <end position="797"/>
    </location>
</feature>
<dbReference type="Gene3D" id="3.30.830.10">
    <property type="entry name" value="Metalloenzyme, LuxS/M16 peptidase-like"/>
    <property type="match status" value="4"/>
</dbReference>
<keyword evidence="3" id="KW-0378">Hydrolase</keyword>
<dbReference type="AlphaFoldDB" id="A0A833PGP7"/>
<evidence type="ECO:0000256" key="1">
    <source>
        <dbReference type="ARBA" id="ARBA00007261"/>
    </source>
</evidence>
<evidence type="ECO:0000256" key="2">
    <source>
        <dbReference type="ARBA" id="ARBA00022670"/>
    </source>
</evidence>
<dbReference type="Proteomes" id="UP000490535">
    <property type="component" value="Unassembled WGS sequence"/>
</dbReference>
<dbReference type="InterPro" id="IPR007863">
    <property type="entry name" value="Peptidase_M16_C"/>
</dbReference>
<evidence type="ECO:0000313" key="8">
    <source>
        <dbReference type="EMBL" id="KAF1025266.1"/>
    </source>
</evidence>